<keyword evidence="6" id="KW-1133">Transmembrane helix</keyword>
<accession>A0A067PBX3</accession>
<dbReference type="STRING" id="1137138.A0A067PBX3"/>
<dbReference type="VEuPathDB" id="FungiDB:PLEOSDRAFT_21699"/>
<protein>
    <recommendedName>
        <fullName evidence="9">Dimethylaniline monooxygenase</fullName>
    </recommendedName>
</protein>
<feature type="transmembrane region" description="Helical" evidence="6">
    <location>
        <begin position="501"/>
        <end position="521"/>
    </location>
</feature>
<keyword evidence="6" id="KW-0812">Transmembrane</keyword>
<dbReference type="Gene3D" id="3.50.50.60">
    <property type="entry name" value="FAD/NAD(P)-binding domain"/>
    <property type="match status" value="2"/>
</dbReference>
<keyword evidence="6" id="KW-0472">Membrane</keyword>
<keyword evidence="4" id="KW-0521">NADP</keyword>
<dbReference type="InterPro" id="IPR020946">
    <property type="entry name" value="Flavin_mOase-like"/>
</dbReference>
<evidence type="ECO:0000256" key="4">
    <source>
        <dbReference type="ARBA" id="ARBA00022857"/>
    </source>
</evidence>
<dbReference type="InParanoid" id="A0A067PBX3"/>
<evidence type="ECO:0008006" key="9">
    <source>
        <dbReference type="Google" id="ProtNLM"/>
    </source>
</evidence>
<dbReference type="AlphaFoldDB" id="A0A067PBX3"/>
<dbReference type="GO" id="GO:0004499">
    <property type="term" value="F:N,N-dimethylaniline monooxygenase activity"/>
    <property type="evidence" value="ECO:0007669"/>
    <property type="project" value="InterPro"/>
</dbReference>
<evidence type="ECO:0000313" key="8">
    <source>
        <dbReference type="Proteomes" id="UP000027073"/>
    </source>
</evidence>
<dbReference type="EMBL" id="KL198004">
    <property type="protein sequence ID" value="KDQ33902.1"/>
    <property type="molecule type" value="Genomic_DNA"/>
</dbReference>
<dbReference type="OrthoDB" id="74360at2759"/>
<dbReference type="Proteomes" id="UP000027073">
    <property type="component" value="Unassembled WGS sequence"/>
</dbReference>
<comment type="similarity">
    <text evidence="1">Belongs to the FMO family.</text>
</comment>
<evidence type="ECO:0000256" key="3">
    <source>
        <dbReference type="ARBA" id="ARBA00022827"/>
    </source>
</evidence>
<dbReference type="PANTHER" id="PTHR23023">
    <property type="entry name" value="DIMETHYLANILINE MONOOXYGENASE"/>
    <property type="match status" value="1"/>
</dbReference>
<proteinExistence type="inferred from homology"/>
<feature type="transmembrane region" description="Helical" evidence="6">
    <location>
        <begin position="550"/>
        <end position="570"/>
    </location>
</feature>
<gene>
    <name evidence="7" type="ORF">PLEOSDRAFT_21699</name>
</gene>
<dbReference type="InterPro" id="IPR050346">
    <property type="entry name" value="FMO-like"/>
</dbReference>
<dbReference type="GO" id="GO:0050660">
    <property type="term" value="F:flavin adenine dinucleotide binding"/>
    <property type="evidence" value="ECO:0007669"/>
    <property type="project" value="InterPro"/>
</dbReference>
<evidence type="ECO:0000313" key="7">
    <source>
        <dbReference type="EMBL" id="KDQ33902.1"/>
    </source>
</evidence>
<evidence type="ECO:0000256" key="2">
    <source>
        <dbReference type="ARBA" id="ARBA00022630"/>
    </source>
</evidence>
<evidence type="ECO:0000256" key="5">
    <source>
        <dbReference type="ARBA" id="ARBA00023002"/>
    </source>
</evidence>
<dbReference type="PRINTS" id="PR00370">
    <property type="entry name" value="FMOXYGENASE"/>
</dbReference>
<dbReference type="InterPro" id="IPR000960">
    <property type="entry name" value="Flavin_mOase"/>
</dbReference>
<dbReference type="GO" id="GO:0050661">
    <property type="term" value="F:NADP binding"/>
    <property type="evidence" value="ECO:0007669"/>
    <property type="project" value="InterPro"/>
</dbReference>
<keyword evidence="2" id="KW-0285">Flavoprotein</keyword>
<dbReference type="PIRSF" id="PIRSF000332">
    <property type="entry name" value="FMO"/>
    <property type="match status" value="1"/>
</dbReference>
<organism evidence="7 8">
    <name type="scientific">Pleurotus ostreatus (strain PC15)</name>
    <name type="common">Oyster mushroom</name>
    <dbReference type="NCBI Taxonomy" id="1137138"/>
    <lineage>
        <taxon>Eukaryota</taxon>
        <taxon>Fungi</taxon>
        <taxon>Dikarya</taxon>
        <taxon>Basidiomycota</taxon>
        <taxon>Agaricomycotina</taxon>
        <taxon>Agaricomycetes</taxon>
        <taxon>Agaricomycetidae</taxon>
        <taxon>Agaricales</taxon>
        <taxon>Pleurotineae</taxon>
        <taxon>Pleurotaceae</taxon>
        <taxon>Pleurotus</taxon>
    </lineage>
</organism>
<keyword evidence="3" id="KW-0274">FAD</keyword>
<name>A0A067PBX3_PLEO1</name>
<dbReference type="SUPFAM" id="SSF51905">
    <property type="entry name" value="FAD/NAD(P)-binding domain"/>
    <property type="match status" value="1"/>
</dbReference>
<sequence length="590" mass="66604">MKTVAIVGAGPAGLVMCKSLLENSSPDLAFDPIVLEQEDDIGGTFKYRSYDNANLVSSKQLTSFSDFRMPMEHPDHLTLEEYVNYLRAYCAHFSFTDRIRLQSKVVNISRDPNGDHIVAYVHKSQTGEWENVPRTIRAHYVAICTGLHVIPAVLELPGIGHIAQAFHSHEYKSRDQLAGRRVMILGTGETGMDIAYEAAKSDAKQVVLCSRSGFLSFPKALNDFEIFGFKFESNKPLPIDTLITNLAETAYVHPWVAATHIRWFVSDFVIKRVLWLLTGTQAGCNQWVGELEPERLGRAYVFLNKSHKAMPYINRPWRKRSYFLDYLSKYIDPPEDSPPHTNFGVDLAPFPSHILPSGRVVFPLTKRKDAVRIQGIEVKPDVVIFATGYRQDFPFLEEGYPTPDQADMRNVVKSGEETIAFIGFVRPGVGAIPPIAEMQSLWWISLLKNQVRKPLPPPHYHLLVKETARIKYGVDHSTYMSTLAKDIGAAPGLWELYREHGLHVLVAYCFGAAFTTFYRLVGPHRSPMAPTIVKTEIWETITRRGVLGNLLMGIIPMLFYLWLNTLALALETASFLLPRRMLALLTPKTM</sequence>
<evidence type="ECO:0000256" key="1">
    <source>
        <dbReference type="ARBA" id="ARBA00009183"/>
    </source>
</evidence>
<evidence type="ECO:0000256" key="6">
    <source>
        <dbReference type="SAM" id="Phobius"/>
    </source>
</evidence>
<reference evidence="8" key="1">
    <citation type="journal article" date="2014" name="Proc. Natl. Acad. Sci. U.S.A.">
        <title>Extensive sampling of basidiomycete genomes demonstrates inadequacy of the white-rot/brown-rot paradigm for wood decay fungi.</title>
        <authorList>
            <person name="Riley R."/>
            <person name="Salamov A.A."/>
            <person name="Brown D.W."/>
            <person name="Nagy L.G."/>
            <person name="Floudas D."/>
            <person name="Held B.W."/>
            <person name="Levasseur A."/>
            <person name="Lombard V."/>
            <person name="Morin E."/>
            <person name="Otillar R."/>
            <person name="Lindquist E.A."/>
            <person name="Sun H."/>
            <person name="LaButti K.M."/>
            <person name="Schmutz J."/>
            <person name="Jabbour D."/>
            <person name="Luo H."/>
            <person name="Baker S.E."/>
            <person name="Pisabarro A.G."/>
            <person name="Walton J.D."/>
            <person name="Blanchette R.A."/>
            <person name="Henrissat B."/>
            <person name="Martin F."/>
            <person name="Cullen D."/>
            <person name="Hibbett D.S."/>
            <person name="Grigoriev I.V."/>
        </authorList>
    </citation>
    <scope>NUCLEOTIDE SEQUENCE [LARGE SCALE GENOMIC DNA]</scope>
    <source>
        <strain evidence="8">PC15</strain>
    </source>
</reference>
<keyword evidence="5" id="KW-0560">Oxidoreductase</keyword>
<dbReference type="InterPro" id="IPR036188">
    <property type="entry name" value="FAD/NAD-bd_sf"/>
</dbReference>
<dbReference type="Pfam" id="PF00743">
    <property type="entry name" value="FMO-like"/>
    <property type="match status" value="2"/>
</dbReference>
<dbReference type="HOGENOM" id="CLU_006909_7_5_1"/>